<reference evidence="1 2" key="1">
    <citation type="submission" date="2017-09" db="EMBL/GenBank/DDBJ databases">
        <title>Large-scale bioinformatics analysis of Bacillus genomes uncovers conserved roles of natural products in bacterial physiology.</title>
        <authorList>
            <consortium name="Agbiome Team Llc"/>
            <person name="Bleich R.M."/>
            <person name="Grubbs K.J."/>
            <person name="Santa Maria K.C."/>
            <person name="Allen S.E."/>
            <person name="Farag S."/>
            <person name="Shank E.A."/>
            <person name="Bowers A."/>
        </authorList>
    </citation>
    <scope>NUCLEOTIDE SEQUENCE [LARGE SCALE GENOMIC DNA]</scope>
    <source>
        <strain evidence="1 2">AFS092789</strain>
    </source>
</reference>
<evidence type="ECO:0000313" key="2">
    <source>
        <dbReference type="Proteomes" id="UP000219922"/>
    </source>
</evidence>
<evidence type="ECO:0000313" key="1">
    <source>
        <dbReference type="EMBL" id="PDZ94335.1"/>
    </source>
</evidence>
<name>A0A9X6SSH8_BACCE</name>
<dbReference type="RefSeq" id="WP_098007095.1">
    <property type="nucleotide sequence ID" value="NZ_NUJB01000036.1"/>
</dbReference>
<organism evidence="1 2">
    <name type="scientific">Bacillus cereus</name>
    <dbReference type="NCBI Taxonomy" id="1396"/>
    <lineage>
        <taxon>Bacteria</taxon>
        <taxon>Bacillati</taxon>
        <taxon>Bacillota</taxon>
        <taxon>Bacilli</taxon>
        <taxon>Bacillales</taxon>
        <taxon>Bacillaceae</taxon>
        <taxon>Bacillus</taxon>
        <taxon>Bacillus cereus group</taxon>
    </lineage>
</organism>
<dbReference type="Proteomes" id="UP000219922">
    <property type="component" value="Unassembled WGS sequence"/>
</dbReference>
<comment type="caution">
    <text evidence="1">The sequence shown here is derived from an EMBL/GenBank/DDBJ whole genome shotgun (WGS) entry which is preliminary data.</text>
</comment>
<sequence>MNTRDINRIPKLILLLERVWLKQSDSRFFQLIDGLEKAFVENGGSTISKKVTFVITTDVEQEGTLLDSFNVEDDEFIQFLERYVVEDASETESIRMQELLLLFKLLWSSQPDTRFFQLIDNLKHRYAANDSAIISRRYKYRMSDGFEQPGTALDAYYVEDTNFIEFLKTRL</sequence>
<proteinExistence type="predicted"/>
<dbReference type="AlphaFoldDB" id="A0A9X6SSH8"/>
<protein>
    <submittedName>
        <fullName evidence="1">Uncharacterized protein</fullName>
    </submittedName>
</protein>
<dbReference type="EMBL" id="NVMX01000210">
    <property type="protein sequence ID" value="PDZ94335.1"/>
    <property type="molecule type" value="Genomic_DNA"/>
</dbReference>
<gene>
    <name evidence="1" type="ORF">CON36_34355</name>
</gene>
<accession>A0A9X6SSH8</accession>